<name>A0AAN0KB71_9GAMM</name>
<dbReference type="EMBL" id="AP028908">
    <property type="protein sequence ID" value="BES84040.1"/>
    <property type="molecule type" value="Genomic_DNA"/>
</dbReference>
<dbReference type="Proteomes" id="UP001377830">
    <property type="component" value="Chromosome"/>
</dbReference>
<dbReference type="SUPFAM" id="SSF55486">
    <property type="entry name" value="Metalloproteases ('zincins'), catalytic domain"/>
    <property type="match status" value="1"/>
</dbReference>
<dbReference type="RefSeq" id="WP_261848202.1">
    <property type="nucleotide sequence ID" value="NZ_AP028908.1"/>
</dbReference>
<dbReference type="AlphaFoldDB" id="A0AAN0KB71"/>
<dbReference type="KEGG" id="parl:PEC302110_11370"/>
<reference evidence="2" key="1">
    <citation type="journal article" date="2024" name="Int. J. Syst. Evol. Microbiol.">
        <title>Pectobacterium araliae sp. nov., a pathogen causing bacterial soft rot of Japanese angelica tree in Japan.</title>
        <authorList>
            <person name="Sawada H."/>
            <person name="Someya N."/>
            <person name="Morohoshi T."/>
            <person name="Ono M."/>
            <person name="Satou M."/>
        </authorList>
    </citation>
    <scope>NUCLEOTIDE SEQUENCE [LARGE SCALE GENOMIC DNA]</scope>
    <source>
        <strain evidence="2">MAFF 302110</strain>
    </source>
</reference>
<accession>A0AAN0KB71</accession>
<protein>
    <submittedName>
        <fullName evidence="1">Uncharacterized protein</fullName>
    </submittedName>
</protein>
<sequence length="269" mass="30054">MKKIFYLVIPVMLCFYSRAWGESKAPVPGMCSHVEAVPNAVRKDYSLSAFYHKYVDANGIPVLSSDAPEDKALLLACKLIVNMTSHRSDILAKLQENHVRFAVIGKNEGTADIPEYGYQNAPPSKKQALNDRARGLGGQTTSCGEENLLCSVGDRYPNESICVHEFGHSLPYALNKVEPDFLKRLKSAFNDAHSNGLLIKTYRDTNMDEYWAEGVQDWYNTNAKSDPPNGIHNKINTRQALKTYDPKLYSLIAEALPKSTDWGDCHVKP</sequence>
<evidence type="ECO:0000313" key="1">
    <source>
        <dbReference type="EMBL" id="BES84040.1"/>
    </source>
</evidence>
<proteinExistence type="predicted"/>
<evidence type="ECO:0000313" key="2">
    <source>
        <dbReference type="Proteomes" id="UP001377830"/>
    </source>
</evidence>
<dbReference type="GO" id="GO:0008237">
    <property type="term" value="F:metallopeptidase activity"/>
    <property type="evidence" value="ECO:0007669"/>
    <property type="project" value="InterPro"/>
</dbReference>
<organism evidence="1 2">
    <name type="scientific">Pectobacterium araliae</name>
    <dbReference type="NCBI Taxonomy" id="3073862"/>
    <lineage>
        <taxon>Bacteria</taxon>
        <taxon>Pseudomonadati</taxon>
        <taxon>Pseudomonadota</taxon>
        <taxon>Gammaproteobacteria</taxon>
        <taxon>Enterobacterales</taxon>
        <taxon>Pectobacteriaceae</taxon>
        <taxon>Pectobacterium</taxon>
    </lineage>
</organism>
<dbReference type="InterPro" id="IPR024079">
    <property type="entry name" value="MetalloPept_cat_dom_sf"/>
</dbReference>
<gene>
    <name evidence="1" type="ORF">PEC302110_11370</name>
</gene>
<keyword evidence="2" id="KW-1185">Reference proteome</keyword>
<dbReference type="Gene3D" id="3.40.390.10">
    <property type="entry name" value="Collagenase (Catalytic Domain)"/>
    <property type="match status" value="1"/>
</dbReference>